<proteinExistence type="predicted"/>
<dbReference type="NCBIfam" id="TIGR04183">
    <property type="entry name" value="Por_Secre_tail"/>
    <property type="match status" value="1"/>
</dbReference>
<accession>A0A5B7SLK5</accession>
<reference evidence="3 4" key="1">
    <citation type="submission" date="2019-05" db="EMBL/GenBank/DDBJ databases">
        <title>Genome sequencing of F202Z8.</title>
        <authorList>
            <person name="Kwon Y.M."/>
        </authorList>
    </citation>
    <scope>NUCLEOTIDE SEQUENCE [LARGE SCALE GENOMIC DNA]</scope>
    <source>
        <strain evidence="3 4">F202Z8</strain>
    </source>
</reference>
<dbReference type="Proteomes" id="UP000310017">
    <property type="component" value="Chromosome"/>
</dbReference>
<evidence type="ECO:0000313" key="3">
    <source>
        <dbReference type="EMBL" id="QCW99445.1"/>
    </source>
</evidence>
<dbReference type="OrthoDB" id="1164535at2"/>
<sequence length="911" mass="100986">MKIFTSSIILLSILLLGNNSLKRSSEFEPMINEPVFELDDISIDNNVRGMQIVANLALDSAEDLLALVDRAKAKGANTIFFADSKTNIFGINGTAGAKWDQEMKAFSDGVRARDMDLIFMTTVMGFCGSLIGDNPDLTTGYPIKNQELRAENGELVPVNSSELFNGDFEDYSGNLVTDWGFQDAPGTRTFIDTQVKRSGQASFRAEGKGGESSRIFTTFKVVPFHQYTLRFWVKTENLTADNLLALIRDEDNHDRELTSLQLSTTRKDDGGRSYFKSPNQLTLDWTEVRIAFNSLEAIRVNLALAVYGGTTGKIWWDDVEILDTPALNWLNREDLPKSVQFQNGSPLDFGVDVAVPLDTKLGFSGYPGDFDTQHAPPKIQIINNGKIKEGDIVTINGYHGLPTAAGQVSCSWNNPETYERMRQVHQSLQDTYQPDGFLLNYSEIRTGGWEPADADNFTTSGAALAQSIKVAFEDLFEIAPDGQFYFWSDMVDPNHNANAFYYQVKNTLDKSWLTLNADKVTIANWWETVDIPEKAAASLQFFSDKEFKQIVGAFYDSDVNVNYDRWQQAAEGVEGIVGNMYATWTADGDFTKIEPYGDLWWVRKEVQNQIVSLSAPEEVTPRETYSIEVVHEAEAASDIVVILQLNESPWTNYGAARVPVVSGSNTVTLDFQVNEDIPLAEGAYKWTAFSTPSGLDWEEQTGIVIQAGVSCIPEQVFEDSLTNLIVPAQVSPGESYTISVDYSASETQRMVAYLQLNRSPWSDYGYQSFEVQSGADKATLEMTMPDSLPTGVADYKWVTYLTPIGGNWANNVALLEQTGIDVLAASALRTSVQNLNGLTMYPNPAGTTVTFESDLELQTFDIYSNEGRLLKQLTANKESAIDVSDLTNGIYIVVTTLSNGKKLSGQLIVQH</sequence>
<dbReference type="InterPro" id="IPR008979">
    <property type="entry name" value="Galactose-bd-like_sf"/>
</dbReference>
<keyword evidence="1" id="KW-0732">Signal</keyword>
<keyword evidence="4" id="KW-1185">Reference proteome</keyword>
<evidence type="ECO:0000313" key="4">
    <source>
        <dbReference type="Proteomes" id="UP000310017"/>
    </source>
</evidence>
<dbReference type="RefSeq" id="WP_138851798.1">
    <property type="nucleotide sequence ID" value="NZ_CP040710.1"/>
</dbReference>
<evidence type="ECO:0000256" key="1">
    <source>
        <dbReference type="ARBA" id="ARBA00022729"/>
    </source>
</evidence>
<dbReference type="EMBL" id="CP040710">
    <property type="protein sequence ID" value="QCW99445.1"/>
    <property type="molecule type" value="Genomic_DNA"/>
</dbReference>
<protein>
    <submittedName>
        <fullName evidence="3">T9SS type A sorting domain-containing protein</fullName>
    </submittedName>
</protein>
<dbReference type="Gene3D" id="2.60.120.260">
    <property type="entry name" value="Galactose-binding domain-like"/>
    <property type="match status" value="3"/>
</dbReference>
<dbReference type="InterPro" id="IPR026444">
    <property type="entry name" value="Secre_tail"/>
</dbReference>
<dbReference type="KEGG" id="asag:FGM00_04720"/>
<name>A0A5B7SLK5_9FLAO</name>
<gene>
    <name evidence="3" type="ORF">FGM00_04720</name>
</gene>
<dbReference type="Pfam" id="PF18962">
    <property type="entry name" value="Por_Secre_tail"/>
    <property type="match status" value="1"/>
</dbReference>
<dbReference type="SUPFAM" id="SSF49785">
    <property type="entry name" value="Galactose-binding domain-like"/>
    <property type="match status" value="1"/>
</dbReference>
<feature type="domain" description="Secretion system C-terminal sorting" evidence="2">
    <location>
        <begin position="840"/>
        <end position="903"/>
    </location>
</feature>
<dbReference type="AlphaFoldDB" id="A0A5B7SLK5"/>
<organism evidence="3 4">
    <name type="scientific">Aggregatimonas sangjinii</name>
    <dbReference type="NCBI Taxonomy" id="2583587"/>
    <lineage>
        <taxon>Bacteria</taxon>
        <taxon>Pseudomonadati</taxon>
        <taxon>Bacteroidota</taxon>
        <taxon>Flavobacteriia</taxon>
        <taxon>Flavobacteriales</taxon>
        <taxon>Flavobacteriaceae</taxon>
        <taxon>Aggregatimonas</taxon>
    </lineage>
</organism>
<evidence type="ECO:0000259" key="2">
    <source>
        <dbReference type="Pfam" id="PF18962"/>
    </source>
</evidence>